<evidence type="ECO:0000313" key="7">
    <source>
        <dbReference type="EMBL" id="PHT74038.1"/>
    </source>
</evidence>
<name>A0A2G2YW93_CAPAN</name>
<keyword evidence="3" id="KW-0479">Metal-binding</keyword>
<evidence type="ECO:0000256" key="5">
    <source>
        <dbReference type="ARBA" id="ARBA00023004"/>
    </source>
</evidence>
<organism evidence="7 8">
    <name type="scientific">Capsicum annuum</name>
    <name type="common">Capsicum pepper</name>
    <dbReference type="NCBI Taxonomy" id="4072"/>
    <lineage>
        <taxon>Eukaryota</taxon>
        <taxon>Viridiplantae</taxon>
        <taxon>Streptophyta</taxon>
        <taxon>Embryophyta</taxon>
        <taxon>Tracheophyta</taxon>
        <taxon>Spermatophyta</taxon>
        <taxon>Magnoliopsida</taxon>
        <taxon>eudicotyledons</taxon>
        <taxon>Gunneridae</taxon>
        <taxon>Pentapetalae</taxon>
        <taxon>asterids</taxon>
        <taxon>lamiids</taxon>
        <taxon>Solanales</taxon>
        <taxon>Solanaceae</taxon>
        <taxon>Solanoideae</taxon>
        <taxon>Capsiceae</taxon>
        <taxon>Capsicum</taxon>
    </lineage>
</organism>
<dbReference type="InterPro" id="IPR052306">
    <property type="entry name" value="CYP450_71D"/>
</dbReference>
<evidence type="ECO:0000256" key="2">
    <source>
        <dbReference type="ARBA" id="ARBA00022617"/>
    </source>
</evidence>
<dbReference type="GO" id="GO:0004497">
    <property type="term" value="F:monooxygenase activity"/>
    <property type="evidence" value="ECO:0007669"/>
    <property type="project" value="UniProtKB-KW"/>
</dbReference>
<dbReference type="InterPro" id="IPR001128">
    <property type="entry name" value="Cyt_P450"/>
</dbReference>
<dbReference type="Pfam" id="PF00067">
    <property type="entry name" value="p450"/>
    <property type="match status" value="1"/>
</dbReference>
<evidence type="ECO:0000256" key="1">
    <source>
        <dbReference type="ARBA" id="ARBA00010617"/>
    </source>
</evidence>
<sequence>MVVVMVEVVGDGRWWLTMVTVAEELLHKISGAKSRLVSDHKKVDAIIEDVLNEHIENKVAGKKGNVEFRDEDLVDVFLRDIFLSGIETSSIVVIWAFAKMMKNPHVMAKAQSEVRQVFTGKKIYDEEDVETLTYLKLAVKEALRLHLPVPFIGPNECRDKTNITVYTIPFKTRVLVNAWPLARDPESWNDPQRSIPERFEDSFVDFIGNHFQLILFGAGRRIRPGILFGLANVTHSLAQLLLF</sequence>
<evidence type="ECO:0000256" key="6">
    <source>
        <dbReference type="ARBA" id="ARBA00023033"/>
    </source>
</evidence>
<dbReference type="Gramene" id="PHT74038">
    <property type="protein sequence ID" value="PHT74038"/>
    <property type="gene ID" value="T459_21315"/>
</dbReference>
<dbReference type="Proteomes" id="UP000222542">
    <property type="component" value="Unassembled WGS sequence"/>
</dbReference>
<keyword evidence="6" id="KW-0503">Monooxygenase</keyword>
<dbReference type="PANTHER" id="PTHR47953:SF20">
    <property type="entry name" value="CYTOCHROME P450"/>
    <property type="match status" value="1"/>
</dbReference>
<dbReference type="EMBL" id="AYRZ02000008">
    <property type="protein sequence ID" value="PHT74038.1"/>
    <property type="molecule type" value="Genomic_DNA"/>
</dbReference>
<comment type="caution">
    <text evidence="7">The sequence shown here is derived from an EMBL/GenBank/DDBJ whole genome shotgun (WGS) entry which is preliminary data.</text>
</comment>
<keyword evidence="8" id="KW-1185">Reference proteome</keyword>
<accession>A0A2G2YW93</accession>
<dbReference type="PRINTS" id="PR00463">
    <property type="entry name" value="EP450I"/>
</dbReference>
<dbReference type="STRING" id="4072.A0A2G2YW93"/>
<dbReference type="InterPro" id="IPR002401">
    <property type="entry name" value="Cyt_P450_E_grp-I"/>
</dbReference>
<dbReference type="GO" id="GO:0016705">
    <property type="term" value="F:oxidoreductase activity, acting on paired donors, with incorporation or reduction of molecular oxygen"/>
    <property type="evidence" value="ECO:0007669"/>
    <property type="project" value="InterPro"/>
</dbReference>
<evidence type="ECO:0000313" key="8">
    <source>
        <dbReference type="Proteomes" id="UP000222542"/>
    </source>
</evidence>
<evidence type="ECO:0000256" key="3">
    <source>
        <dbReference type="ARBA" id="ARBA00022723"/>
    </source>
</evidence>
<reference evidence="7 8" key="1">
    <citation type="journal article" date="2014" name="Nat. Genet.">
        <title>Genome sequence of the hot pepper provides insights into the evolution of pungency in Capsicum species.</title>
        <authorList>
            <person name="Kim S."/>
            <person name="Park M."/>
            <person name="Yeom S.I."/>
            <person name="Kim Y.M."/>
            <person name="Lee J.M."/>
            <person name="Lee H.A."/>
            <person name="Seo E."/>
            <person name="Choi J."/>
            <person name="Cheong K."/>
            <person name="Kim K.T."/>
            <person name="Jung K."/>
            <person name="Lee G.W."/>
            <person name="Oh S.K."/>
            <person name="Bae C."/>
            <person name="Kim S.B."/>
            <person name="Lee H.Y."/>
            <person name="Kim S.Y."/>
            <person name="Kim M.S."/>
            <person name="Kang B.C."/>
            <person name="Jo Y.D."/>
            <person name="Yang H.B."/>
            <person name="Jeong H.J."/>
            <person name="Kang W.H."/>
            <person name="Kwon J.K."/>
            <person name="Shin C."/>
            <person name="Lim J.Y."/>
            <person name="Park J.H."/>
            <person name="Huh J.H."/>
            <person name="Kim J.S."/>
            <person name="Kim B.D."/>
            <person name="Cohen O."/>
            <person name="Paran I."/>
            <person name="Suh M.C."/>
            <person name="Lee S.B."/>
            <person name="Kim Y.K."/>
            <person name="Shin Y."/>
            <person name="Noh S.J."/>
            <person name="Park J."/>
            <person name="Seo Y.S."/>
            <person name="Kwon S.Y."/>
            <person name="Kim H.A."/>
            <person name="Park J.M."/>
            <person name="Kim H.J."/>
            <person name="Choi S.B."/>
            <person name="Bosland P.W."/>
            <person name="Reeves G."/>
            <person name="Jo S.H."/>
            <person name="Lee B.W."/>
            <person name="Cho H.T."/>
            <person name="Choi H.S."/>
            <person name="Lee M.S."/>
            <person name="Yu Y."/>
            <person name="Do Choi Y."/>
            <person name="Park B.S."/>
            <person name="van Deynze A."/>
            <person name="Ashrafi H."/>
            <person name="Hill T."/>
            <person name="Kim W.T."/>
            <person name="Pai H.S."/>
            <person name="Ahn H.K."/>
            <person name="Yeam I."/>
            <person name="Giovannoni J.J."/>
            <person name="Rose J.K."/>
            <person name="Sorensen I."/>
            <person name="Lee S.J."/>
            <person name="Kim R.W."/>
            <person name="Choi I.Y."/>
            <person name="Choi B.S."/>
            <person name="Lim J.S."/>
            <person name="Lee Y.H."/>
            <person name="Choi D."/>
        </authorList>
    </citation>
    <scope>NUCLEOTIDE SEQUENCE [LARGE SCALE GENOMIC DNA]</scope>
    <source>
        <strain evidence="8">cv. CM334</strain>
    </source>
</reference>
<dbReference type="GO" id="GO:0020037">
    <property type="term" value="F:heme binding"/>
    <property type="evidence" value="ECO:0007669"/>
    <property type="project" value="InterPro"/>
</dbReference>
<proteinExistence type="inferred from homology"/>
<dbReference type="Gene3D" id="1.10.630.10">
    <property type="entry name" value="Cytochrome P450"/>
    <property type="match status" value="1"/>
</dbReference>
<evidence type="ECO:0000256" key="4">
    <source>
        <dbReference type="ARBA" id="ARBA00023002"/>
    </source>
</evidence>
<keyword evidence="4" id="KW-0560">Oxidoreductase</keyword>
<keyword evidence="5" id="KW-0408">Iron</keyword>
<keyword evidence="2" id="KW-0349">Heme</keyword>
<comment type="similarity">
    <text evidence="1">Belongs to the cytochrome P450 family.</text>
</comment>
<gene>
    <name evidence="7" type="ORF">T459_21315</name>
</gene>
<dbReference type="InterPro" id="IPR036396">
    <property type="entry name" value="Cyt_P450_sf"/>
</dbReference>
<protein>
    <submittedName>
        <fullName evidence="7">Uncharacterized protein</fullName>
    </submittedName>
</protein>
<dbReference type="SUPFAM" id="SSF48264">
    <property type="entry name" value="Cytochrome P450"/>
    <property type="match status" value="1"/>
</dbReference>
<dbReference type="PANTHER" id="PTHR47953">
    <property type="entry name" value="OS08G0105600 PROTEIN"/>
    <property type="match status" value="1"/>
</dbReference>
<reference evidence="7 8" key="2">
    <citation type="journal article" date="2017" name="Genome Biol.">
        <title>New reference genome sequences of hot pepper reveal the massive evolution of plant disease-resistance genes by retroduplication.</title>
        <authorList>
            <person name="Kim S."/>
            <person name="Park J."/>
            <person name="Yeom S.I."/>
            <person name="Kim Y.M."/>
            <person name="Seo E."/>
            <person name="Kim K.T."/>
            <person name="Kim M.S."/>
            <person name="Lee J.M."/>
            <person name="Cheong K."/>
            <person name="Shin H.S."/>
            <person name="Kim S.B."/>
            <person name="Han K."/>
            <person name="Lee J."/>
            <person name="Park M."/>
            <person name="Lee H.A."/>
            <person name="Lee H.Y."/>
            <person name="Lee Y."/>
            <person name="Oh S."/>
            <person name="Lee J.H."/>
            <person name="Choi E."/>
            <person name="Choi E."/>
            <person name="Lee S.E."/>
            <person name="Jeon J."/>
            <person name="Kim H."/>
            <person name="Choi G."/>
            <person name="Song H."/>
            <person name="Lee J."/>
            <person name="Lee S.C."/>
            <person name="Kwon J.K."/>
            <person name="Lee H.Y."/>
            <person name="Koo N."/>
            <person name="Hong Y."/>
            <person name="Kim R.W."/>
            <person name="Kang W.H."/>
            <person name="Huh J.H."/>
            <person name="Kang B.C."/>
            <person name="Yang T.J."/>
            <person name="Lee Y.H."/>
            <person name="Bennetzen J.L."/>
            <person name="Choi D."/>
        </authorList>
    </citation>
    <scope>NUCLEOTIDE SEQUENCE [LARGE SCALE GENOMIC DNA]</scope>
    <source>
        <strain evidence="8">cv. CM334</strain>
    </source>
</reference>
<dbReference type="AlphaFoldDB" id="A0A2G2YW93"/>
<dbReference type="GO" id="GO:0005506">
    <property type="term" value="F:iron ion binding"/>
    <property type="evidence" value="ECO:0007669"/>
    <property type="project" value="InterPro"/>
</dbReference>